<evidence type="ECO:0000313" key="1">
    <source>
        <dbReference type="Proteomes" id="UP000504606"/>
    </source>
</evidence>
<protein>
    <submittedName>
        <fullName evidence="2">Uncharacterized protein LOC113214825</fullName>
    </submittedName>
</protein>
<dbReference type="OrthoDB" id="6768135at2759"/>
<dbReference type="AlphaFoldDB" id="A0A9C6XQH9"/>
<name>A0A9C6XQH9_FRAOC</name>
<dbReference type="RefSeq" id="XP_052127485.1">
    <property type="nucleotide sequence ID" value="XM_052271525.1"/>
</dbReference>
<sequence length="402" mass="45665">MGHVEKYVSTNGIVELVEKPVFGQFVPTRKVLKSFLELPGMFNIVTTHMNQLLHDTSGTISNVIKGDLWKEKSAADGEKMYLPINLHFDDYEPDNPLGSHHNDNSLGALYGSIGCLPRKLASSAENVFLVTIFLSKYRKDFGNEVSFANVTEEMTFLETEGIQINTGDEIHQIYFRFTLLIADNAGFHAVQGFVGSFSANFYCRFCKLHRDTMEHFCEKVPDCFLRTPENYLVDVATNKSLTGVKELCVFNIIPSFNCIENSNCDVLHDLHEGAVKYGICNILFYFVSTRAYFTIDVLKYRIKGFDYGPIDMGNKPPTSHLTVERLESCSWNLSASEMICVARYLGEMISDLIPVGNNVWKLYLLLREILEIILSPYFYVGTEKYLMTLIIEHHASYVQFSS</sequence>
<accession>A0A9C6XQH9</accession>
<proteinExistence type="predicted"/>
<gene>
    <name evidence="2" type="primary">LOC113214825</name>
</gene>
<evidence type="ECO:0000313" key="2">
    <source>
        <dbReference type="RefSeq" id="XP_052127485.1"/>
    </source>
</evidence>
<reference evidence="2" key="1">
    <citation type="submission" date="2025-08" db="UniProtKB">
        <authorList>
            <consortium name="RefSeq"/>
        </authorList>
    </citation>
    <scope>IDENTIFICATION</scope>
    <source>
        <tissue evidence="2">Whole organism</tissue>
    </source>
</reference>
<organism evidence="1 2">
    <name type="scientific">Frankliniella occidentalis</name>
    <name type="common">Western flower thrips</name>
    <name type="synonym">Euthrips occidentalis</name>
    <dbReference type="NCBI Taxonomy" id="133901"/>
    <lineage>
        <taxon>Eukaryota</taxon>
        <taxon>Metazoa</taxon>
        <taxon>Ecdysozoa</taxon>
        <taxon>Arthropoda</taxon>
        <taxon>Hexapoda</taxon>
        <taxon>Insecta</taxon>
        <taxon>Pterygota</taxon>
        <taxon>Neoptera</taxon>
        <taxon>Paraneoptera</taxon>
        <taxon>Thysanoptera</taxon>
        <taxon>Terebrantia</taxon>
        <taxon>Thripoidea</taxon>
        <taxon>Thripidae</taxon>
        <taxon>Frankliniella</taxon>
    </lineage>
</organism>
<keyword evidence="1" id="KW-1185">Reference proteome</keyword>
<dbReference type="KEGG" id="foc:113214825"/>
<dbReference type="GeneID" id="113214825"/>
<dbReference type="Proteomes" id="UP000504606">
    <property type="component" value="Unplaced"/>
</dbReference>